<evidence type="ECO:0000256" key="4">
    <source>
        <dbReference type="ARBA" id="ARBA00022723"/>
    </source>
</evidence>
<dbReference type="Gene3D" id="3.60.10.10">
    <property type="entry name" value="Endonuclease/exonuclease/phosphatase"/>
    <property type="match status" value="1"/>
</dbReference>
<dbReference type="AlphaFoldDB" id="A0A7W4UIV7"/>
<keyword evidence="10" id="KW-0269">Exonuclease</keyword>
<accession>A0A7W4UIV7</accession>
<reference evidence="10 11" key="2">
    <citation type="submission" date="2020-08" db="EMBL/GenBank/DDBJ databases">
        <authorList>
            <person name="Partida-Martinez L."/>
            <person name="Huntemann M."/>
            <person name="Clum A."/>
            <person name="Wang J."/>
            <person name="Palaniappan K."/>
            <person name="Ritter S."/>
            <person name="Chen I.-M."/>
            <person name="Stamatis D."/>
            <person name="Reddy T."/>
            <person name="O'Malley R."/>
            <person name="Daum C."/>
            <person name="Shapiro N."/>
            <person name="Ivanova N."/>
            <person name="Kyrpides N."/>
            <person name="Woyke T."/>
        </authorList>
    </citation>
    <scope>NUCLEOTIDE SEQUENCE [LARGE SCALE GENOMIC DNA]</scope>
    <source>
        <strain evidence="10 11">RAS26</strain>
    </source>
</reference>
<dbReference type="SUPFAM" id="SSF56219">
    <property type="entry name" value="DNase I-like"/>
    <property type="match status" value="1"/>
</dbReference>
<keyword evidence="5" id="KW-0227">DNA damage</keyword>
<evidence type="ECO:0000256" key="6">
    <source>
        <dbReference type="ARBA" id="ARBA00022801"/>
    </source>
</evidence>
<evidence type="ECO:0000259" key="9">
    <source>
        <dbReference type="Pfam" id="PF03372"/>
    </source>
</evidence>
<protein>
    <submittedName>
        <fullName evidence="10">Endonuclease/exonuclease/phosphatase family metal-dependent hydrolase</fullName>
    </submittedName>
</protein>
<evidence type="ECO:0000256" key="2">
    <source>
        <dbReference type="ARBA" id="ARBA00001946"/>
    </source>
</evidence>
<organism evidence="10 11">
    <name type="scientific">Cellulomonas cellasea</name>
    <dbReference type="NCBI Taxonomy" id="43670"/>
    <lineage>
        <taxon>Bacteria</taxon>
        <taxon>Bacillati</taxon>
        <taxon>Actinomycetota</taxon>
        <taxon>Actinomycetes</taxon>
        <taxon>Micrococcales</taxon>
        <taxon>Cellulomonadaceae</taxon>
        <taxon>Cellulomonas</taxon>
    </lineage>
</organism>
<dbReference type="RefSeq" id="WP_183297753.1">
    <property type="nucleotide sequence ID" value="NZ_JACHVX010000007.1"/>
</dbReference>
<dbReference type="GO" id="GO:0004519">
    <property type="term" value="F:endonuclease activity"/>
    <property type="evidence" value="ECO:0007669"/>
    <property type="project" value="UniProtKB-KW"/>
</dbReference>
<evidence type="ECO:0000256" key="7">
    <source>
        <dbReference type="ARBA" id="ARBA00022842"/>
    </source>
</evidence>
<reference evidence="10 11" key="1">
    <citation type="submission" date="2020-08" db="EMBL/GenBank/DDBJ databases">
        <title>The Agave Microbiome: Exploring the role of microbial communities in plant adaptations to desert environments.</title>
        <authorList>
            <person name="Partida-Martinez L.P."/>
        </authorList>
    </citation>
    <scope>NUCLEOTIDE SEQUENCE [LARGE SCALE GENOMIC DNA]</scope>
    <source>
        <strain evidence="10 11">RAS26</strain>
    </source>
</reference>
<dbReference type="EMBL" id="JACHVX010000007">
    <property type="protein sequence ID" value="MBB2924989.1"/>
    <property type="molecule type" value="Genomic_DNA"/>
</dbReference>
<evidence type="ECO:0000256" key="8">
    <source>
        <dbReference type="ARBA" id="ARBA00023204"/>
    </source>
</evidence>
<dbReference type="PANTHER" id="PTHR15822:SF4">
    <property type="entry name" value="TYROSYL-DNA PHOSPHODIESTERASE 2"/>
    <property type="match status" value="1"/>
</dbReference>
<keyword evidence="10" id="KW-0255">Endonuclease</keyword>
<dbReference type="Proteomes" id="UP000518206">
    <property type="component" value="Unassembled WGS sequence"/>
</dbReference>
<dbReference type="GO" id="GO:0005737">
    <property type="term" value="C:cytoplasm"/>
    <property type="evidence" value="ECO:0007669"/>
    <property type="project" value="TreeGrafter"/>
</dbReference>
<dbReference type="Pfam" id="PF03372">
    <property type="entry name" value="Exo_endo_phos"/>
    <property type="match status" value="1"/>
</dbReference>
<name>A0A7W4UIV7_9CELL</name>
<evidence type="ECO:0000256" key="5">
    <source>
        <dbReference type="ARBA" id="ARBA00022763"/>
    </source>
</evidence>
<dbReference type="GO" id="GO:0006302">
    <property type="term" value="P:double-strand break repair"/>
    <property type="evidence" value="ECO:0007669"/>
    <property type="project" value="TreeGrafter"/>
</dbReference>
<dbReference type="GO" id="GO:0046872">
    <property type="term" value="F:metal ion binding"/>
    <property type="evidence" value="ECO:0007669"/>
    <property type="project" value="UniProtKB-KW"/>
</dbReference>
<feature type="domain" description="Endonuclease/exonuclease/phosphatase" evidence="9">
    <location>
        <begin position="5"/>
        <end position="262"/>
    </location>
</feature>
<keyword evidence="4" id="KW-0479">Metal-binding</keyword>
<proteinExistence type="predicted"/>
<comment type="cofactor">
    <cofactor evidence="1">
        <name>Mn(2+)</name>
        <dbReference type="ChEBI" id="CHEBI:29035"/>
    </cofactor>
</comment>
<dbReference type="PANTHER" id="PTHR15822">
    <property type="entry name" value="TRAF AND TNF RECEPTOR-ASSOCIATED PROTEIN"/>
    <property type="match status" value="1"/>
</dbReference>
<dbReference type="InterPro" id="IPR036691">
    <property type="entry name" value="Endo/exonu/phosph_ase_sf"/>
</dbReference>
<dbReference type="GO" id="GO:0070260">
    <property type="term" value="F:5'-tyrosyl-DNA phosphodiesterase activity"/>
    <property type="evidence" value="ECO:0007669"/>
    <property type="project" value="TreeGrafter"/>
</dbReference>
<dbReference type="InterPro" id="IPR051547">
    <property type="entry name" value="TDP2-like"/>
</dbReference>
<evidence type="ECO:0000313" key="11">
    <source>
        <dbReference type="Proteomes" id="UP000518206"/>
    </source>
</evidence>
<evidence type="ECO:0000313" key="10">
    <source>
        <dbReference type="EMBL" id="MBB2924989.1"/>
    </source>
</evidence>
<dbReference type="GO" id="GO:0004527">
    <property type="term" value="F:exonuclease activity"/>
    <property type="evidence" value="ECO:0007669"/>
    <property type="project" value="UniProtKB-KW"/>
</dbReference>
<keyword evidence="3" id="KW-0540">Nuclease</keyword>
<keyword evidence="7" id="KW-0460">Magnesium</keyword>
<keyword evidence="6 10" id="KW-0378">Hydrolase</keyword>
<dbReference type="InterPro" id="IPR005135">
    <property type="entry name" value="Endo/exonuclease/phosphatase"/>
</dbReference>
<dbReference type="GO" id="GO:0003697">
    <property type="term" value="F:single-stranded DNA binding"/>
    <property type="evidence" value="ECO:0007669"/>
    <property type="project" value="TreeGrafter"/>
</dbReference>
<comment type="caution">
    <text evidence="10">The sequence shown here is derived from an EMBL/GenBank/DDBJ whole genome shotgun (WGS) entry which is preliminary data.</text>
</comment>
<comment type="cofactor">
    <cofactor evidence="2">
        <name>Mg(2+)</name>
        <dbReference type="ChEBI" id="CHEBI:18420"/>
    </cofactor>
</comment>
<evidence type="ECO:0000256" key="3">
    <source>
        <dbReference type="ARBA" id="ARBA00022722"/>
    </source>
</evidence>
<keyword evidence="8" id="KW-0234">DNA repair</keyword>
<sequence>MLRVLTWNLWWRFGDWRARQDAVVAVLREARPDVVCLQEVWVGEEESQVDVLGDLLGMTGVVQLSPSPGRWHRRLGDDRFGIANAVLSRWPIGARTSLVLPAAASEPAERTVLHAVVDAPAGPVPVFTTQLESAPAASATRQEQVRAIVPFVAHHSRYAHPPVVTGDLNAEADSDEVRLLGGHKTAPVVPGLVLVDAWRWADPHDPGWTWDPRNPHVAATCEPGARIDHVLVGAPGAGGTGAVRHVALVGDRPVAGVWPSDHAGVLAVLGP</sequence>
<evidence type="ECO:0000256" key="1">
    <source>
        <dbReference type="ARBA" id="ARBA00001936"/>
    </source>
</evidence>
<gene>
    <name evidence="10" type="ORF">FHR80_003927</name>
</gene>